<evidence type="ECO:0000259" key="1">
    <source>
        <dbReference type="Pfam" id="PF12697"/>
    </source>
</evidence>
<reference evidence="2 3" key="1">
    <citation type="submission" date="2020-08" db="EMBL/GenBank/DDBJ databases">
        <title>Functional genomics of gut bacteria from endangered species of beetles.</title>
        <authorList>
            <person name="Carlos-Shanley C."/>
        </authorList>
    </citation>
    <scope>NUCLEOTIDE SEQUENCE [LARGE SCALE GENOMIC DNA]</scope>
    <source>
        <strain evidence="2 3">S00124</strain>
    </source>
</reference>
<feature type="domain" description="AB hydrolase-1" evidence="1">
    <location>
        <begin position="19"/>
        <end position="193"/>
    </location>
</feature>
<name>A0ABR6RG47_9BURK</name>
<dbReference type="SUPFAM" id="SSF53474">
    <property type="entry name" value="alpha/beta-Hydrolases"/>
    <property type="match status" value="1"/>
</dbReference>
<sequence length="220" mass="23706">MDGLAHQLMLYPPHQTMGYAELAHWVQPQLPHDRPFVLLGESFGGPLALLLAGCGQGNMYLAPPAQLKGVVLAASFAGCAVPWALPLLPLIRNLPARTLHAVPAAAWHWWLLGRWATPPLQAALKQALGHASPKVLQHRAMEALQPPALDMQRLRVPLLAIRAAKDRLVPSGSVQPFAHLPNSQTITIPGPHMLLQTVSDTCAPPIAAFMQKCCGNSENT</sequence>
<dbReference type="InterPro" id="IPR000073">
    <property type="entry name" value="AB_hydrolase_1"/>
</dbReference>
<keyword evidence="3" id="KW-1185">Reference proteome</keyword>
<gene>
    <name evidence="2" type="ORF">HNP33_002220</name>
</gene>
<protein>
    <submittedName>
        <fullName evidence="2">Pimeloyl-ACP methyl ester carboxylesterase</fullName>
    </submittedName>
</protein>
<dbReference type="Gene3D" id="3.40.50.1820">
    <property type="entry name" value="alpha/beta hydrolase"/>
    <property type="match status" value="1"/>
</dbReference>
<dbReference type="RefSeq" id="WP_184708491.1">
    <property type="nucleotide sequence ID" value="NZ_JACHKZ010000012.1"/>
</dbReference>
<proteinExistence type="predicted"/>
<dbReference type="Proteomes" id="UP000562492">
    <property type="component" value="Unassembled WGS sequence"/>
</dbReference>
<accession>A0ABR6RG47</accession>
<evidence type="ECO:0000313" key="3">
    <source>
        <dbReference type="Proteomes" id="UP000562492"/>
    </source>
</evidence>
<dbReference type="Pfam" id="PF12697">
    <property type="entry name" value="Abhydrolase_6"/>
    <property type="match status" value="1"/>
</dbReference>
<comment type="caution">
    <text evidence="2">The sequence shown here is derived from an EMBL/GenBank/DDBJ whole genome shotgun (WGS) entry which is preliminary data.</text>
</comment>
<organism evidence="2 3">
    <name type="scientific">Comamonas odontotermitis</name>
    <dbReference type="NCBI Taxonomy" id="379895"/>
    <lineage>
        <taxon>Bacteria</taxon>
        <taxon>Pseudomonadati</taxon>
        <taxon>Pseudomonadota</taxon>
        <taxon>Betaproteobacteria</taxon>
        <taxon>Burkholderiales</taxon>
        <taxon>Comamonadaceae</taxon>
        <taxon>Comamonas</taxon>
    </lineage>
</organism>
<evidence type="ECO:0000313" key="2">
    <source>
        <dbReference type="EMBL" id="MBB6578140.1"/>
    </source>
</evidence>
<dbReference type="EMBL" id="JACHKZ010000012">
    <property type="protein sequence ID" value="MBB6578140.1"/>
    <property type="molecule type" value="Genomic_DNA"/>
</dbReference>
<dbReference type="InterPro" id="IPR029058">
    <property type="entry name" value="AB_hydrolase_fold"/>
</dbReference>